<comment type="similarity">
    <text evidence="2">Belongs to the SspI family.</text>
</comment>
<dbReference type="Pfam" id="PF14098">
    <property type="entry name" value="SSPI"/>
    <property type="match status" value="1"/>
</dbReference>
<dbReference type="Proteomes" id="UP001335737">
    <property type="component" value="Unassembled WGS sequence"/>
</dbReference>
<comment type="subcellular location">
    <subcellularLocation>
        <location evidence="2">Spore core</location>
    </subcellularLocation>
</comment>
<sequence length="74" mass="8325">MDLNLRKAILSNIATNDQQQLEATIEDAIQNGEEKMLPGLGVLFELIWNQSDEGERQEMVDALEQGVKQTVEPQ</sequence>
<dbReference type="EMBL" id="JARZFX010000001">
    <property type="protein sequence ID" value="MEC5421986.1"/>
    <property type="molecule type" value="Genomic_DNA"/>
</dbReference>
<keyword evidence="1 2" id="KW-0749">Sporulation</keyword>
<comment type="caution">
    <text evidence="3">The sequence shown here is derived from an EMBL/GenBank/DDBJ whole genome shotgun (WGS) entry which is preliminary data.</text>
</comment>
<proteinExistence type="evidence at transcript level"/>
<keyword evidence="4" id="KW-1185">Reference proteome</keyword>
<dbReference type="NCBIfam" id="TIGR03092">
    <property type="entry name" value="SASP_sspI"/>
    <property type="match status" value="1"/>
</dbReference>
<evidence type="ECO:0000313" key="4">
    <source>
        <dbReference type="Proteomes" id="UP001335737"/>
    </source>
</evidence>
<evidence type="ECO:0000313" key="3">
    <source>
        <dbReference type="EMBL" id="MEC5421986.1"/>
    </source>
</evidence>
<reference evidence="3 4" key="1">
    <citation type="journal article" date="2024" name="Int. J. Syst. Evol. Microbiol.">
        <title>Virgibacillus tibetensis sp. nov., isolated from salt lake on the Tibetan Plateau of China.</title>
        <authorList>
            <person name="Phurbu D."/>
            <person name="Liu Z.-X."/>
            <person name="Wang R."/>
            <person name="Zheng Y.-Y."/>
            <person name="Liu H.-C."/>
            <person name="Zhou Y.-G."/>
            <person name="Yu Y.-J."/>
            <person name="Li A.-H."/>
        </authorList>
    </citation>
    <scope>NUCLEOTIDE SEQUENCE [LARGE SCALE GENOMIC DNA]</scope>
    <source>
        <strain evidence="3 4">C22-A2</strain>
    </source>
</reference>
<evidence type="ECO:0000256" key="1">
    <source>
        <dbReference type="ARBA" id="ARBA00022969"/>
    </source>
</evidence>
<accession>A0ABU6K9E3</accession>
<dbReference type="InterPro" id="IPR017525">
    <property type="entry name" value="SspI"/>
</dbReference>
<gene>
    <name evidence="2 3" type="primary">sspI</name>
    <name evidence="3" type="ORF">QGM71_00570</name>
</gene>
<dbReference type="RefSeq" id="WP_327605560.1">
    <property type="nucleotide sequence ID" value="NZ_JARZFX010000001.1"/>
</dbReference>
<comment type="induction">
    <text evidence="2">Expressed only in the forespore compartment of sporulating cells.</text>
</comment>
<organism evidence="3 4">
    <name type="scientific">Virgibacillus tibetensis</name>
    <dbReference type="NCBI Taxonomy" id="3042313"/>
    <lineage>
        <taxon>Bacteria</taxon>
        <taxon>Bacillati</taxon>
        <taxon>Bacillota</taxon>
        <taxon>Bacilli</taxon>
        <taxon>Bacillales</taxon>
        <taxon>Bacillaceae</taxon>
        <taxon>Virgibacillus</taxon>
    </lineage>
</organism>
<name>A0ABU6K9E3_9BACI</name>
<evidence type="ECO:0000256" key="2">
    <source>
        <dbReference type="HAMAP-Rule" id="MF_00669"/>
    </source>
</evidence>
<dbReference type="HAMAP" id="MF_00669">
    <property type="entry name" value="SspI"/>
    <property type="match status" value="1"/>
</dbReference>
<protein>
    <recommendedName>
        <fullName evidence="2">Small, acid-soluble spore protein I</fullName>
        <shortName evidence="2">SASP I</shortName>
    </recommendedName>
</protein>